<feature type="region of interest" description="Disordered" evidence="1">
    <location>
        <begin position="222"/>
        <end position="246"/>
    </location>
</feature>
<feature type="transmembrane region" description="Helical" evidence="2">
    <location>
        <begin position="61"/>
        <end position="82"/>
    </location>
</feature>
<evidence type="ECO:0000256" key="2">
    <source>
        <dbReference type="SAM" id="Phobius"/>
    </source>
</evidence>
<gene>
    <name evidence="3" type="ORF">CALVIDRAFT_528063</name>
</gene>
<keyword evidence="4" id="KW-1185">Reference proteome</keyword>
<dbReference type="EMBL" id="KV417288">
    <property type="protein sequence ID" value="KZO95633.1"/>
    <property type="molecule type" value="Genomic_DNA"/>
</dbReference>
<sequence>MYFQNVQRNEEAIVVYLTRNDAMPPCPPELRSHVSEGDWSYRLSAVNRIVKRSSMPLFERIWFGVALLVTFVAPILIYHFIFNAFAANQNITIAAKVAELHAIGFGIFVGICFLFWTPLAIWKGIASMRVRKLMNGFEREDAARQPNAADRPHWKVHLPGVFGTQTRVTISLPPPRLITSFDPLADLPPYIAAYPGPPYVEAIDVKGAVEVHAWGYGDVKDPLPFDDDRTANPRDFDQVDLDAARV</sequence>
<dbReference type="AlphaFoldDB" id="A0A167LFB1"/>
<keyword evidence="2" id="KW-0472">Membrane</keyword>
<evidence type="ECO:0000313" key="4">
    <source>
        <dbReference type="Proteomes" id="UP000076738"/>
    </source>
</evidence>
<evidence type="ECO:0000313" key="3">
    <source>
        <dbReference type="EMBL" id="KZO95633.1"/>
    </source>
</evidence>
<protein>
    <submittedName>
        <fullName evidence="3">Uncharacterized protein</fullName>
    </submittedName>
</protein>
<proteinExistence type="predicted"/>
<feature type="transmembrane region" description="Helical" evidence="2">
    <location>
        <begin position="102"/>
        <end position="122"/>
    </location>
</feature>
<dbReference type="OrthoDB" id="2504001at2759"/>
<evidence type="ECO:0000256" key="1">
    <source>
        <dbReference type="SAM" id="MobiDB-lite"/>
    </source>
</evidence>
<accession>A0A167LFB1</accession>
<reference evidence="3 4" key="1">
    <citation type="journal article" date="2016" name="Mol. Biol. Evol.">
        <title>Comparative Genomics of Early-Diverging Mushroom-Forming Fungi Provides Insights into the Origins of Lignocellulose Decay Capabilities.</title>
        <authorList>
            <person name="Nagy L.G."/>
            <person name="Riley R."/>
            <person name="Tritt A."/>
            <person name="Adam C."/>
            <person name="Daum C."/>
            <person name="Floudas D."/>
            <person name="Sun H."/>
            <person name="Yadav J.S."/>
            <person name="Pangilinan J."/>
            <person name="Larsson K.H."/>
            <person name="Matsuura K."/>
            <person name="Barry K."/>
            <person name="Labutti K."/>
            <person name="Kuo R."/>
            <person name="Ohm R.A."/>
            <person name="Bhattacharya S.S."/>
            <person name="Shirouzu T."/>
            <person name="Yoshinaga Y."/>
            <person name="Martin F.M."/>
            <person name="Grigoriev I.V."/>
            <person name="Hibbett D.S."/>
        </authorList>
    </citation>
    <scope>NUCLEOTIDE SEQUENCE [LARGE SCALE GENOMIC DNA]</scope>
    <source>
        <strain evidence="3 4">TUFC12733</strain>
    </source>
</reference>
<dbReference type="Proteomes" id="UP000076738">
    <property type="component" value="Unassembled WGS sequence"/>
</dbReference>
<keyword evidence="2" id="KW-1133">Transmembrane helix</keyword>
<keyword evidence="2" id="KW-0812">Transmembrane</keyword>
<organism evidence="3 4">
    <name type="scientific">Calocera viscosa (strain TUFC12733)</name>
    <dbReference type="NCBI Taxonomy" id="1330018"/>
    <lineage>
        <taxon>Eukaryota</taxon>
        <taxon>Fungi</taxon>
        <taxon>Dikarya</taxon>
        <taxon>Basidiomycota</taxon>
        <taxon>Agaricomycotina</taxon>
        <taxon>Dacrymycetes</taxon>
        <taxon>Dacrymycetales</taxon>
        <taxon>Dacrymycetaceae</taxon>
        <taxon>Calocera</taxon>
    </lineage>
</organism>
<name>A0A167LFB1_CALVF</name>
<dbReference type="STRING" id="1330018.A0A167LFB1"/>